<dbReference type="CDD" id="cd01746">
    <property type="entry name" value="GATase1_CTP_Synthase"/>
    <property type="match status" value="1"/>
</dbReference>
<dbReference type="InterPro" id="IPR017926">
    <property type="entry name" value="GATASE"/>
</dbReference>
<reference evidence="12 13" key="1">
    <citation type="journal article" date="2018" name="Genome Biol. Evol.">
        <title>Multiple Roots of Fruiting Body Formation in Amoebozoa.</title>
        <authorList>
            <person name="Hillmann F."/>
            <person name="Forbes G."/>
            <person name="Novohradska S."/>
            <person name="Ferling I."/>
            <person name="Riege K."/>
            <person name="Groth M."/>
            <person name="Westermann M."/>
            <person name="Marz M."/>
            <person name="Spaller T."/>
            <person name="Winckler T."/>
            <person name="Schaap P."/>
            <person name="Glockner G."/>
        </authorList>
    </citation>
    <scope>NUCLEOTIDE SEQUENCE [LARGE SCALE GENOMIC DNA]</scope>
    <source>
        <strain evidence="12 13">Jena</strain>
    </source>
</reference>
<evidence type="ECO:0000259" key="11">
    <source>
        <dbReference type="Pfam" id="PF06418"/>
    </source>
</evidence>
<dbReference type="GO" id="GO:0042802">
    <property type="term" value="F:identical protein binding"/>
    <property type="evidence" value="ECO:0007669"/>
    <property type="project" value="TreeGrafter"/>
</dbReference>
<dbReference type="EMBL" id="MDYQ01000301">
    <property type="protein sequence ID" value="PRP76797.1"/>
    <property type="molecule type" value="Genomic_DNA"/>
</dbReference>
<dbReference type="Pfam" id="PF06418">
    <property type="entry name" value="CTP_synth_N"/>
    <property type="match status" value="1"/>
</dbReference>
<dbReference type="SUPFAM" id="SSF52540">
    <property type="entry name" value="P-loop containing nucleoside triphosphate hydrolases"/>
    <property type="match status" value="1"/>
</dbReference>
<keyword evidence="13" id="KW-1185">Reference proteome</keyword>
<proteinExistence type="inferred from homology"/>
<comment type="pathway">
    <text evidence="1 9">Pyrimidine metabolism; CTP biosynthesis via de novo pathway; CTP from UDP: step 2/2.</text>
</comment>
<feature type="domain" description="Glutamine amidotransferase" evidence="10">
    <location>
        <begin position="315"/>
        <end position="541"/>
    </location>
</feature>
<comment type="similarity">
    <text evidence="2 9">Belongs to the CTP synthase family.</text>
</comment>
<accession>A0A2P6MYK6</accession>
<keyword evidence="3 9" id="KW-0436">Ligase</keyword>
<dbReference type="Proteomes" id="UP000241769">
    <property type="component" value="Unassembled WGS sequence"/>
</dbReference>
<dbReference type="GO" id="GO:0097268">
    <property type="term" value="C:cytoophidium"/>
    <property type="evidence" value="ECO:0007669"/>
    <property type="project" value="TreeGrafter"/>
</dbReference>
<sequence>MKYILVTGGVLSGIGKGVIASSTGVLMKSLGYRVTSVKIDPYINIDAGTMSPFEHGEVFVLDDGGEVDLDLGNYERFIDSTLTRDNNITTGKIYNHVIEKERVGGYLGKTVQVVPHICNAIQDWVERVSVIPVDGSNNTPDICIIELGGTVGDIESMPFIEAMRQFQFRVGKGNFCLFHVSLVPTVGKSQELKTKPTQQSVRELRALGLTPDAIFCRSASPLPAHVKEKISLFCHVPEANVISVYDVSNIYRVPLILDPQGVHNIIYSALQLMPRTPKEDALKEWSKLAESYDRLHNEAIPPVHIAVVGKYTELDDAYHSISSALQHASLRSDQRLVIDWVEASNLEENVEREDPESYHKAWDYVKKANGILVPGGFGDRGVEGKILAAQYCRTSKKPYLGICLGLQIMAVEVCRNVLGWKDANSTEFSAETSHPVVINMPEISKTHMGGTMRLGKRDKTSTLRKLYGDVDEIDERHRHRYEVNPDLVPEIESKSNLRFVAQDETGKRMEIAEMLEHPYMVAVQYHPEFKSRPLRPSPPFSQSLREPSNWSDFCHKKHLVLCPTGTRFDVSFSLTSLFRALSLCTSSHLAQSLSDLYLAYDFECILKKMKNNEVNQKTTYTHSHKPIGVVMLGGSLADQARNLEYEYCGPDAGKYFVEHLNYSYT</sequence>
<dbReference type="AlphaFoldDB" id="A0A2P6MYK6"/>
<keyword evidence="7 9" id="KW-0665">Pyrimidine biosynthesis</keyword>
<dbReference type="STRING" id="1890364.A0A2P6MYK6"/>
<organism evidence="12 13">
    <name type="scientific">Planoprotostelium fungivorum</name>
    <dbReference type="NCBI Taxonomy" id="1890364"/>
    <lineage>
        <taxon>Eukaryota</taxon>
        <taxon>Amoebozoa</taxon>
        <taxon>Evosea</taxon>
        <taxon>Variosea</taxon>
        <taxon>Cavosteliida</taxon>
        <taxon>Cavosteliaceae</taxon>
        <taxon>Planoprotostelium</taxon>
    </lineage>
</organism>
<dbReference type="InterPro" id="IPR017456">
    <property type="entry name" value="CTP_synthase_N"/>
</dbReference>
<dbReference type="FunFam" id="3.40.50.300:FF:000207">
    <property type="entry name" value="CTP synthase"/>
    <property type="match status" value="1"/>
</dbReference>
<evidence type="ECO:0000256" key="2">
    <source>
        <dbReference type="ARBA" id="ARBA00007533"/>
    </source>
</evidence>
<dbReference type="InterPro" id="IPR029062">
    <property type="entry name" value="Class_I_gatase-like"/>
</dbReference>
<evidence type="ECO:0000256" key="8">
    <source>
        <dbReference type="ARBA" id="ARBA00047781"/>
    </source>
</evidence>
<dbReference type="Pfam" id="PF00117">
    <property type="entry name" value="GATase"/>
    <property type="match status" value="1"/>
</dbReference>
<evidence type="ECO:0000313" key="12">
    <source>
        <dbReference type="EMBL" id="PRP76797.1"/>
    </source>
</evidence>
<keyword evidence="5 9" id="KW-0067">ATP-binding</keyword>
<dbReference type="NCBIfam" id="NF003792">
    <property type="entry name" value="PRK05380.1"/>
    <property type="match status" value="1"/>
</dbReference>
<comment type="function">
    <text evidence="9">Catalyzes the ATP-dependent amination of UTP to CTP with either L-glutamine or ammonia as the source of nitrogen.</text>
</comment>
<keyword evidence="6 9" id="KW-0315">Glutamine amidotransferase</keyword>
<dbReference type="UniPathway" id="UPA00159">
    <property type="reaction ID" value="UER00277"/>
</dbReference>
<dbReference type="GO" id="GO:0005737">
    <property type="term" value="C:cytoplasm"/>
    <property type="evidence" value="ECO:0007669"/>
    <property type="project" value="TreeGrafter"/>
</dbReference>
<evidence type="ECO:0000256" key="9">
    <source>
        <dbReference type="RuleBase" id="RU810713"/>
    </source>
</evidence>
<dbReference type="InterPro" id="IPR004468">
    <property type="entry name" value="CTP_synthase"/>
</dbReference>
<evidence type="ECO:0000256" key="6">
    <source>
        <dbReference type="ARBA" id="ARBA00022962"/>
    </source>
</evidence>
<evidence type="ECO:0000256" key="4">
    <source>
        <dbReference type="ARBA" id="ARBA00022741"/>
    </source>
</evidence>
<evidence type="ECO:0000256" key="5">
    <source>
        <dbReference type="ARBA" id="ARBA00022840"/>
    </source>
</evidence>
<dbReference type="InterPro" id="IPR027417">
    <property type="entry name" value="P-loop_NTPase"/>
</dbReference>
<dbReference type="PROSITE" id="PS51273">
    <property type="entry name" value="GATASE_TYPE_1"/>
    <property type="match status" value="1"/>
</dbReference>
<dbReference type="SUPFAM" id="SSF52317">
    <property type="entry name" value="Class I glutamine amidotransferase-like"/>
    <property type="match status" value="1"/>
</dbReference>
<evidence type="ECO:0000256" key="7">
    <source>
        <dbReference type="ARBA" id="ARBA00022975"/>
    </source>
</evidence>
<keyword evidence="4 9" id="KW-0547">Nucleotide-binding</keyword>
<dbReference type="NCBIfam" id="TIGR00337">
    <property type="entry name" value="PyrG"/>
    <property type="match status" value="1"/>
</dbReference>
<dbReference type="CDD" id="cd03113">
    <property type="entry name" value="CTPS_N"/>
    <property type="match status" value="1"/>
</dbReference>
<comment type="caution">
    <text evidence="12">The sequence shown here is derived from an EMBL/GenBank/DDBJ whole genome shotgun (WGS) entry which is preliminary data.</text>
</comment>
<dbReference type="FunCoup" id="A0A2P6MYK6">
    <property type="interactions" value="285"/>
</dbReference>
<evidence type="ECO:0000256" key="3">
    <source>
        <dbReference type="ARBA" id="ARBA00022598"/>
    </source>
</evidence>
<dbReference type="InterPro" id="IPR033828">
    <property type="entry name" value="GATase1_CTP_Synthase"/>
</dbReference>
<dbReference type="GO" id="GO:0044210">
    <property type="term" value="P:'de novo' CTP biosynthetic process"/>
    <property type="evidence" value="ECO:0007669"/>
    <property type="project" value="UniProtKB-UniRule"/>
</dbReference>
<dbReference type="GO" id="GO:0005524">
    <property type="term" value="F:ATP binding"/>
    <property type="evidence" value="ECO:0007669"/>
    <property type="project" value="UniProtKB-KW"/>
</dbReference>
<protein>
    <recommendedName>
        <fullName evidence="9">CTP synthase</fullName>
        <ecNumber evidence="9">6.3.4.2</ecNumber>
    </recommendedName>
    <alternativeName>
        <fullName evidence="9">UTP--ammonia ligase</fullName>
    </alternativeName>
</protein>
<gene>
    <name evidence="12" type="ORF">PROFUN_14847</name>
</gene>
<dbReference type="EC" id="6.3.4.2" evidence="9"/>
<dbReference type="InParanoid" id="A0A2P6MYK6"/>
<evidence type="ECO:0000313" key="13">
    <source>
        <dbReference type="Proteomes" id="UP000241769"/>
    </source>
</evidence>
<dbReference type="GO" id="GO:0003883">
    <property type="term" value="F:CTP synthase activity"/>
    <property type="evidence" value="ECO:0007669"/>
    <property type="project" value="UniProtKB-UniRule"/>
</dbReference>
<dbReference type="PANTHER" id="PTHR11550:SF0">
    <property type="entry name" value="CTP SYNTHASE-RELATED"/>
    <property type="match status" value="1"/>
</dbReference>
<name>A0A2P6MYK6_9EUKA</name>
<dbReference type="PANTHER" id="PTHR11550">
    <property type="entry name" value="CTP SYNTHASE"/>
    <property type="match status" value="1"/>
</dbReference>
<dbReference type="FunFam" id="3.40.50.880:FF:000069">
    <property type="entry name" value="CTP synthase"/>
    <property type="match status" value="1"/>
</dbReference>
<evidence type="ECO:0000259" key="10">
    <source>
        <dbReference type="Pfam" id="PF00117"/>
    </source>
</evidence>
<dbReference type="Gene3D" id="3.40.50.880">
    <property type="match status" value="1"/>
</dbReference>
<comment type="catalytic activity">
    <reaction evidence="8 9">
        <text>UTP + L-glutamine + ATP + H2O = CTP + L-glutamate + ADP + phosphate + 2 H(+)</text>
        <dbReference type="Rhea" id="RHEA:26426"/>
        <dbReference type="ChEBI" id="CHEBI:15377"/>
        <dbReference type="ChEBI" id="CHEBI:15378"/>
        <dbReference type="ChEBI" id="CHEBI:29985"/>
        <dbReference type="ChEBI" id="CHEBI:30616"/>
        <dbReference type="ChEBI" id="CHEBI:37563"/>
        <dbReference type="ChEBI" id="CHEBI:43474"/>
        <dbReference type="ChEBI" id="CHEBI:46398"/>
        <dbReference type="ChEBI" id="CHEBI:58359"/>
        <dbReference type="ChEBI" id="CHEBI:456216"/>
        <dbReference type="EC" id="6.3.4.2"/>
    </reaction>
</comment>
<dbReference type="Gene3D" id="3.40.50.300">
    <property type="entry name" value="P-loop containing nucleotide triphosphate hydrolases"/>
    <property type="match status" value="1"/>
</dbReference>
<feature type="domain" description="CTP synthase N-terminal" evidence="11">
    <location>
        <begin position="2"/>
        <end position="272"/>
    </location>
</feature>
<evidence type="ECO:0000256" key="1">
    <source>
        <dbReference type="ARBA" id="ARBA00005171"/>
    </source>
</evidence>
<dbReference type="GO" id="GO:0019856">
    <property type="term" value="P:pyrimidine nucleobase biosynthetic process"/>
    <property type="evidence" value="ECO:0007669"/>
    <property type="project" value="TreeGrafter"/>
</dbReference>
<dbReference type="OrthoDB" id="1739076at2759"/>